<dbReference type="AlphaFoldDB" id="A0A9N9JJI3"/>
<feature type="non-terminal residue" evidence="1">
    <location>
        <position position="1"/>
    </location>
</feature>
<sequence length="592" mass="69261">NMSSVEARMFLSVDKVDMSSIKARILFRNLVLAMIVNQRNYLQYVLADEIIINIFKHVKYPFDLLLSCKRFYAISKDCQARAEWIIFQYGKAHCLFHAINLGPTFINVEVAQLIVARGGILSRYFVQKLLMHFGSYDEKLIKLKIAFNVGQVNIDQPLYRKIRLPWASDLQASVFTFLLSKAYDQLGASDMCGKGNDMELFHFLTAGPYTINRAPNILEKNIECIKDLILRMKFVPFPPRPPSNQFSSYQIQDLVHLWKKIGYNEICDDFNVLIMQGALLLLFPPTPPAEWIRPDVKTINARLIELINIGFQLSYDVIGKVFHLFENRIDEIGKTLVDSFMEVKNEPRETFLLHCLIETLKLDNNLKTFNIWNFFYRLLPDPEIVFNKAFDHYYNDSNSFDVVKPLILSPRFYYWVLIKFGLDAQITTRCFESIFSIRVSIDQQLKLTPNLNIPIGMSQYVFKEACNIFKVYCNAKNFFEPSHLELISQCFSVEILGTVFGHYLPRLFNLEITFPLPMPINEDETIQFDTALLTTNKKRTKRCVLKEWEQKLQTMFNSRSEPISVFQNYLSEFWEKKLYAPEFRNRRWLSGL</sequence>
<name>A0A9N9JJI3_9GLOM</name>
<reference evidence="1" key="1">
    <citation type="submission" date="2021-06" db="EMBL/GenBank/DDBJ databases">
        <authorList>
            <person name="Kallberg Y."/>
            <person name="Tangrot J."/>
            <person name="Rosling A."/>
        </authorList>
    </citation>
    <scope>NUCLEOTIDE SEQUENCE</scope>
    <source>
        <strain evidence="1">FL966</strain>
    </source>
</reference>
<protein>
    <submittedName>
        <fullName evidence="1">16473_t:CDS:1</fullName>
    </submittedName>
</protein>
<evidence type="ECO:0000313" key="1">
    <source>
        <dbReference type="EMBL" id="CAG8785398.1"/>
    </source>
</evidence>
<evidence type="ECO:0000313" key="2">
    <source>
        <dbReference type="Proteomes" id="UP000789759"/>
    </source>
</evidence>
<dbReference type="OrthoDB" id="2420292at2759"/>
<dbReference type="EMBL" id="CAJVQA010025269">
    <property type="protein sequence ID" value="CAG8785398.1"/>
    <property type="molecule type" value="Genomic_DNA"/>
</dbReference>
<proteinExistence type="predicted"/>
<feature type="non-terminal residue" evidence="1">
    <location>
        <position position="592"/>
    </location>
</feature>
<organism evidence="1 2">
    <name type="scientific">Cetraspora pellucida</name>
    <dbReference type="NCBI Taxonomy" id="1433469"/>
    <lineage>
        <taxon>Eukaryota</taxon>
        <taxon>Fungi</taxon>
        <taxon>Fungi incertae sedis</taxon>
        <taxon>Mucoromycota</taxon>
        <taxon>Glomeromycotina</taxon>
        <taxon>Glomeromycetes</taxon>
        <taxon>Diversisporales</taxon>
        <taxon>Gigasporaceae</taxon>
        <taxon>Cetraspora</taxon>
    </lineage>
</organism>
<dbReference type="Proteomes" id="UP000789759">
    <property type="component" value="Unassembled WGS sequence"/>
</dbReference>
<keyword evidence="2" id="KW-1185">Reference proteome</keyword>
<gene>
    <name evidence="1" type="ORF">CPELLU_LOCUS16651</name>
</gene>
<accession>A0A9N9JJI3</accession>
<comment type="caution">
    <text evidence="1">The sequence shown here is derived from an EMBL/GenBank/DDBJ whole genome shotgun (WGS) entry which is preliminary data.</text>
</comment>